<accession>A0A1D2MBY9</accession>
<evidence type="ECO:0000313" key="1">
    <source>
        <dbReference type="EMBL" id="ODM90516.1"/>
    </source>
</evidence>
<name>A0A1D2MBY9_ORCCI</name>
<protein>
    <submittedName>
        <fullName evidence="1">Tail fiber protein S</fullName>
    </submittedName>
</protein>
<comment type="caution">
    <text evidence="1">The sequence shown here is derived from an EMBL/GenBank/DDBJ whole genome shotgun (WGS) entry which is preliminary data.</text>
</comment>
<proteinExistence type="predicted"/>
<sequence>VYIDANLVEENILFDCSFWCLSTVPKNGKSDRNVRRRFFKAYCFNELFLLIDLELVKSECVTELPKLRNDVDGLETNLSKLAKDFSTLNKTAITDIKFGSKQQNAIWRGEGYFDTVPYVITEVSNFNRDEYADNVARRKVLRKVDGTWKELASD</sequence>
<dbReference type="Proteomes" id="UP000094527">
    <property type="component" value="Unassembled WGS sequence"/>
</dbReference>
<feature type="non-terminal residue" evidence="1">
    <location>
        <position position="1"/>
    </location>
</feature>
<dbReference type="OrthoDB" id="8291840at2759"/>
<evidence type="ECO:0000313" key="2">
    <source>
        <dbReference type="Proteomes" id="UP000094527"/>
    </source>
</evidence>
<dbReference type="EMBL" id="LJIJ01001925">
    <property type="protein sequence ID" value="ODM90516.1"/>
    <property type="molecule type" value="Genomic_DNA"/>
</dbReference>
<keyword evidence="2" id="KW-1185">Reference proteome</keyword>
<gene>
    <name evidence="1" type="ORF">Ocin01_16166</name>
</gene>
<organism evidence="1 2">
    <name type="scientific">Orchesella cincta</name>
    <name type="common">Springtail</name>
    <name type="synonym">Podura cincta</name>
    <dbReference type="NCBI Taxonomy" id="48709"/>
    <lineage>
        <taxon>Eukaryota</taxon>
        <taxon>Metazoa</taxon>
        <taxon>Ecdysozoa</taxon>
        <taxon>Arthropoda</taxon>
        <taxon>Hexapoda</taxon>
        <taxon>Collembola</taxon>
        <taxon>Entomobryomorpha</taxon>
        <taxon>Entomobryoidea</taxon>
        <taxon>Orchesellidae</taxon>
        <taxon>Orchesellinae</taxon>
        <taxon>Orchesella</taxon>
    </lineage>
</organism>
<dbReference type="AlphaFoldDB" id="A0A1D2MBY9"/>
<reference evidence="1 2" key="1">
    <citation type="journal article" date="2016" name="Genome Biol. Evol.">
        <title>Gene Family Evolution Reflects Adaptation to Soil Environmental Stressors in the Genome of the Collembolan Orchesella cincta.</title>
        <authorList>
            <person name="Faddeeva-Vakhrusheva A."/>
            <person name="Derks M.F."/>
            <person name="Anvar S.Y."/>
            <person name="Agamennone V."/>
            <person name="Suring W."/>
            <person name="Smit S."/>
            <person name="van Straalen N.M."/>
            <person name="Roelofs D."/>
        </authorList>
    </citation>
    <scope>NUCLEOTIDE SEQUENCE [LARGE SCALE GENOMIC DNA]</scope>
    <source>
        <tissue evidence="1">Mixed pool</tissue>
    </source>
</reference>